<evidence type="ECO:0000313" key="2">
    <source>
        <dbReference type="Proteomes" id="UP000244201"/>
    </source>
</evidence>
<reference evidence="1 2" key="1">
    <citation type="submission" date="2018-01" db="EMBL/GenBank/DDBJ databases">
        <title>Complete genome sequence of Streptomyces lunaelactis MM109T, a Ferroverdin A producer isolated from cave moonmilk deposits.</title>
        <authorList>
            <person name="Naome A."/>
            <person name="Martinet L."/>
            <person name="Maciejewska M."/>
            <person name="Anderssen S."/>
            <person name="Adam D."/>
            <person name="Tenconi E."/>
            <person name="Deflandre B."/>
            <person name="Arguelles-Arias A."/>
            <person name="Calusinska M."/>
            <person name="Copieters W."/>
            <person name="Karim L."/>
            <person name="Hanikenne M."/>
            <person name="Baurain D."/>
            <person name="van Wezel G."/>
            <person name="Smargiasso N."/>
            <person name="de Pauw E."/>
            <person name="Delfosse P."/>
            <person name="Rigali S."/>
        </authorList>
    </citation>
    <scope>NUCLEOTIDE SEQUENCE [LARGE SCALE GENOMIC DNA]</scope>
    <source>
        <strain evidence="1 2">MM109</strain>
    </source>
</reference>
<keyword evidence="2" id="KW-1185">Reference proteome</keyword>
<proteinExistence type="predicted"/>
<dbReference type="EMBL" id="CP026304">
    <property type="protein sequence ID" value="AVZ74288.1"/>
    <property type="molecule type" value="Genomic_DNA"/>
</dbReference>
<dbReference type="KEGG" id="slk:SLUN_21120"/>
<organism evidence="1 2">
    <name type="scientific">Streptomyces lunaelactis</name>
    <dbReference type="NCBI Taxonomy" id="1535768"/>
    <lineage>
        <taxon>Bacteria</taxon>
        <taxon>Bacillati</taxon>
        <taxon>Actinomycetota</taxon>
        <taxon>Actinomycetes</taxon>
        <taxon>Kitasatosporales</taxon>
        <taxon>Streptomycetaceae</taxon>
        <taxon>Streptomyces</taxon>
    </lineage>
</organism>
<sequence length="99" mass="10522">MAVAMTQQYLIGETSVLLAQLQGAATDQTHLREAARLRHEAEATPPPALGPVLVRAMALTDELCWDSLDRGDVAAFVHQCACGAELREFCVCAGLLADG</sequence>
<evidence type="ECO:0000313" key="1">
    <source>
        <dbReference type="EMBL" id="AVZ74288.1"/>
    </source>
</evidence>
<gene>
    <name evidence="1" type="ORF">SLUN_21120</name>
</gene>
<name>A0A2R4T587_9ACTN</name>
<accession>A0A2R4T587</accession>
<dbReference type="AlphaFoldDB" id="A0A2R4T587"/>
<protein>
    <submittedName>
        <fullName evidence="1">Uncharacterized protein</fullName>
    </submittedName>
</protein>
<dbReference type="Proteomes" id="UP000244201">
    <property type="component" value="Chromosome"/>
</dbReference>